<dbReference type="GO" id="GO:0045505">
    <property type="term" value="F:dynein intermediate chain binding"/>
    <property type="evidence" value="ECO:0007669"/>
    <property type="project" value="InterPro"/>
</dbReference>
<evidence type="ECO:0000313" key="2">
    <source>
        <dbReference type="Proteomes" id="UP000324800"/>
    </source>
</evidence>
<accession>A0A5J4TNG3</accession>
<proteinExistence type="predicted"/>
<dbReference type="GO" id="GO:0051959">
    <property type="term" value="F:dynein light intermediate chain binding"/>
    <property type="evidence" value="ECO:0007669"/>
    <property type="project" value="InterPro"/>
</dbReference>
<name>A0A5J4TNG3_9EUKA</name>
<dbReference type="PANTHER" id="PTHR22878">
    <property type="entry name" value="DYNEIN HEAVY CHAIN 6, AXONEMAL-LIKE-RELATED"/>
    <property type="match status" value="1"/>
</dbReference>
<organism evidence="1 2">
    <name type="scientific">Streblomastix strix</name>
    <dbReference type="NCBI Taxonomy" id="222440"/>
    <lineage>
        <taxon>Eukaryota</taxon>
        <taxon>Metamonada</taxon>
        <taxon>Preaxostyla</taxon>
        <taxon>Oxymonadida</taxon>
        <taxon>Streblomastigidae</taxon>
        <taxon>Streblomastix</taxon>
    </lineage>
</organism>
<dbReference type="InterPro" id="IPR026983">
    <property type="entry name" value="DHC"/>
</dbReference>
<dbReference type="EMBL" id="SNRW01028414">
    <property type="protein sequence ID" value="KAA6359422.1"/>
    <property type="molecule type" value="Genomic_DNA"/>
</dbReference>
<dbReference type="Proteomes" id="UP000324800">
    <property type="component" value="Unassembled WGS sequence"/>
</dbReference>
<protein>
    <submittedName>
        <fullName evidence="1">Uncharacterized protein</fullName>
    </submittedName>
</protein>
<reference evidence="1 2" key="1">
    <citation type="submission" date="2019-03" db="EMBL/GenBank/DDBJ databases">
        <title>Single cell metagenomics reveals metabolic interactions within the superorganism composed of flagellate Streblomastix strix and complex community of Bacteroidetes bacteria on its surface.</title>
        <authorList>
            <person name="Treitli S.C."/>
            <person name="Kolisko M."/>
            <person name="Husnik F."/>
            <person name="Keeling P."/>
            <person name="Hampl V."/>
        </authorList>
    </citation>
    <scope>NUCLEOTIDE SEQUENCE [LARGE SCALE GENOMIC DNA]</scope>
    <source>
        <strain evidence="1">ST1C</strain>
    </source>
</reference>
<dbReference type="Gene3D" id="1.20.920.20">
    <property type="match status" value="1"/>
</dbReference>
<dbReference type="GO" id="GO:0007018">
    <property type="term" value="P:microtubule-based movement"/>
    <property type="evidence" value="ECO:0007669"/>
    <property type="project" value="InterPro"/>
</dbReference>
<gene>
    <name evidence="1" type="ORF">EZS28_045052</name>
</gene>
<dbReference type="AlphaFoldDB" id="A0A5J4TNG3"/>
<sequence>MEQAKKQMNADFLGKLSDYDKDSLDEKIKVKLRARYINSNKFQPEVMENVSKATESLYQYSHVAKEVEPKRAKVKESMEKLELMQQALAKKKFELHGIEDKNAYIKAKNDATVSKKAKIEADIEASRVKLIRVEKLLN</sequence>
<dbReference type="PANTHER" id="PTHR22878:SF68">
    <property type="entry name" value="DYNEIN HEAVY CHAIN 6, AXONEMAL-LIKE"/>
    <property type="match status" value="1"/>
</dbReference>
<dbReference type="OrthoDB" id="447173at2759"/>
<evidence type="ECO:0000313" key="1">
    <source>
        <dbReference type="EMBL" id="KAA6359422.1"/>
    </source>
</evidence>
<comment type="caution">
    <text evidence="1">The sequence shown here is derived from an EMBL/GenBank/DDBJ whole genome shotgun (WGS) entry which is preliminary data.</text>
</comment>
<dbReference type="GO" id="GO:0030286">
    <property type="term" value="C:dynein complex"/>
    <property type="evidence" value="ECO:0007669"/>
    <property type="project" value="InterPro"/>
</dbReference>